<evidence type="ECO:0000256" key="2">
    <source>
        <dbReference type="PIRSR" id="PIRSR011396-2"/>
    </source>
</evidence>
<dbReference type="PANTHER" id="PTHR43747">
    <property type="entry name" value="FAD-BINDING PROTEIN"/>
    <property type="match status" value="1"/>
</dbReference>
<dbReference type="EMBL" id="LR812090">
    <property type="protein sequence ID" value="CAB9493949.1"/>
    <property type="molecule type" value="Genomic_DNA"/>
</dbReference>
<dbReference type="PIRSF" id="PIRSF011396">
    <property type="entry name" value="Trp_halogenase"/>
    <property type="match status" value="1"/>
</dbReference>
<dbReference type="Pfam" id="PF04820">
    <property type="entry name" value="Trp_halogenase"/>
    <property type="match status" value="1"/>
</dbReference>
<evidence type="ECO:0000256" key="1">
    <source>
        <dbReference type="PIRSR" id="PIRSR011396-1"/>
    </source>
</evidence>
<dbReference type="AlphaFoldDB" id="A0A6T9Y1B3"/>
<sequence>MLTPLKKSINRVVIAGGGTAGWLAASLLKKLLGQAIEITLVESEAIGTVGVGEATIPPIRLVNQVLGIDEAQFIHDTKATVKLAIRFENWKTKGECYYHTFGAPGRSMAFCHFHHYWVKARQQGLMNDLWDYDLNYLAAEAGKFAQINAKDPVLELPFAYHFDASLYAQYLRKLSEQMGVVRVEGKIARVQRCNDSGYIQALHLESGEVIDGDLFIDCTGFKGLLIEGALGAGYDDWSHLLPCDSALAVPSERHEKTAPYTRSIAHDAGWQWRIPLQHRNGNGHVYSSRYISDDQACDTLLSNLDTKPLGDPKLIKFTTGRRRKQWYKNVVAVGLSSGFLEPLESTSIHLIQSAIVRLIQLFPHNGVTKSLIDEYNKQSELEFEQIRDFLVLHYVVNERTDSAFFNDMRNITLPDSLAHKIELFKENGVLQREQNDLFLESSWLQVLYGQGVMPKDYHGLVNSVSDAQLNQMLTKLLELKREPIAKLPSHDDYINGMVAKYKRSMK</sequence>
<feature type="binding site" evidence="2">
    <location>
        <position position="344"/>
    </location>
    <ligand>
        <name>L-tryptophan</name>
        <dbReference type="ChEBI" id="CHEBI:57912"/>
    </ligand>
</feature>
<dbReference type="RefSeq" id="WP_179983400.1">
    <property type="nucleotide sequence ID" value="NZ_LR812090.1"/>
</dbReference>
<feature type="binding site" evidence="2">
    <location>
        <position position="335"/>
    </location>
    <ligand>
        <name>FAD</name>
        <dbReference type="ChEBI" id="CHEBI:57692"/>
    </ligand>
</feature>
<feature type="binding site" evidence="2">
    <location>
        <position position="348"/>
    </location>
    <ligand>
        <name>FAD</name>
        <dbReference type="ChEBI" id="CHEBI:57692"/>
    </ligand>
</feature>
<protein>
    <submittedName>
        <fullName evidence="3">Tryptophan halogenase</fullName>
    </submittedName>
</protein>
<feature type="binding site" evidence="2">
    <location>
        <begin position="17"/>
        <end position="20"/>
    </location>
    <ligand>
        <name>FAD</name>
        <dbReference type="ChEBI" id="CHEBI:57692"/>
    </ligand>
</feature>
<name>A0A6T9Y1B3_ALTMA</name>
<dbReference type="Proteomes" id="UP000509458">
    <property type="component" value="Chromosome"/>
</dbReference>
<dbReference type="GO" id="GO:0000166">
    <property type="term" value="F:nucleotide binding"/>
    <property type="evidence" value="ECO:0007669"/>
    <property type="project" value="UniProtKB-KW"/>
</dbReference>
<feature type="active site" evidence="1">
    <location>
        <position position="82"/>
    </location>
</feature>
<evidence type="ECO:0000313" key="4">
    <source>
        <dbReference type="Proteomes" id="UP000509458"/>
    </source>
</evidence>
<evidence type="ECO:0000313" key="3">
    <source>
        <dbReference type="EMBL" id="CAB9493949.1"/>
    </source>
</evidence>
<organism evidence="3 4">
    <name type="scientific">Alteromonas macleodii</name>
    <name type="common">Pseudoalteromonas macleodii</name>
    <dbReference type="NCBI Taxonomy" id="28108"/>
    <lineage>
        <taxon>Bacteria</taxon>
        <taxon>Pseudomonadati</taxon>
        <taxon>Pseudomonadota</taxon>
        <taxon>Gammaproteobacteria</taxon>
        <taxon>Alteromonadales</taxon>
        <taxon>Alteromonadaceae</taxon>
        <taxon>Alteromonas/Salinimonas group</taxon>
        <taxon>Alteromonas</taxon>
    </lineage>
</organism>
<keyword evidence="2" id="KW-0285">Flavoprotein</keyword>
<proteinExistence type="predicted"/>
<dbReference type="Gene3D" id="3.50.50.60">
    <property type="entry name" value="FAD/NAD(P)-binding domain"/>
    <property type="match status" value="1"/>
</dbReference>
<keyword evidence="2" id="KW-0274">FAD</keyword>
<accession>A0A6T9Y1B3</accession>
<dbReference type="InterPro" id="IPR006905">
    <property type="entry name" value="Flavin_halogenase"/>
</dbReference>
<feature type="binding site" evidence="2">
    <location>
        <position position="82"/>
    </location>
    <ligand>
        <name>7-chloro-L-tryptophan</name>
        <dbReference type="ChEBI" id="CHEBI:58713"/>
    </ligand>
</feature>
<dbReference type="PANTHER" id="PTHR43747:SF4">
    <property type="entry name" value="FLAVIN-DEPENDENT TRYPTOPHAN HALOGENASE"/>
    <property type="match status" value="1"/>
</dbReference>
<dbReference type="GO" id="GO:0004497">
    <property type="term" value="F:monooxygenase activity"/>
    <property type="evidence" value="ECO:0007669"/>
    <property type="project" value="InterPro"/>
</dbReference>
<dbReference type="InterPro" id="IPR050816">
    <property type="entry name" value="Flavin-dep_Halogenase_NPB"/>
</dbReference>
<reference evidence="3 4" key="1">
    <citation type="submission" date="2020-06" db="EMBL/GenBank/DDBJ databases">
        <authorList>
            <person name="Duchaud E."/>
        </authorList>
    </citation>
    <scope>NUCLEOTIDE SEQUENCE [LARGE SCALE GENOMIC DNA]</scope>
    <source>
        <strain evidence="3">Alteromonas fortis</strain>
    </source>
</reference>
<dbReference type="InterPro" id="IPR036188">
    <property type="entry name" value="FAD/NAD-bd_sf"/>
</dbReference>
<dbReference type="SUPFAM" id="SSF51905">
    <property type="entry name" value="FAD/NAD(P)-binding domain"/>
    <property type="match status" value="1"/>
</dbReference>
<keyword evidence="2" id="KW-0547">Nucleotide-binding</keyword>
<gene>
    <name evidence="3" type="ORF">ALFOR1_30883</name>
</gene>
<dbReference type="InterPro" id="IPR033856">
    <property type="entry name" value="Trp_halogen"/>
</dbReference>